<comment type="caution">
    <text evidence="1">The sequence shown here is derived from an EMBL/GenBank/DDBJ whole genome shotgun (WGS) entry which is preliminary data.</text>
</comment>
<reference evidence="1" key="1">
    <citation type="journal article" date="2021" name="PeerJ">
        <title>Extensive microbial diversity within the chicken gut microbiome revealed by metagenomics and culture.</title>
        <authorList>
            <person name="Gilroy R."/>
            <person name="Ravi A."/>
            <person name="Getino M."/>
            <person name="Pursley I."/>
            <person name="Horton D.L."/>
            <person name="Alikhan N.F."/>
            <person name="Baker D."/>
            <person name="Gharbi K."/>
            <person name="Hall N."/>
            <person name="Watson M."/>
            <person name="Adriaenssens E.M."/>
            <person name="Foster-Nyarko E."/>
            <person name="Jarju S."/>
            <person name="Secka A."/>
            <person name="Antonio M."/>
            <person name="Oren A."/>
            <person name="Chaudhuri R.R."/>
            <person name="La Ragione R."/>
            <person name="Hildebrand F."/>
            <person name="Pallen M.J."/>
        </authorList>
    </citation>
    <scope>NUCLEOTIDE SEQUENCE</scope>
    <source>
        <strain evidence="1">CHK189-29639</strain>
    </source>
</reference>
<evidence type="ECO:0000313" key="2">
    <source>
        <dbReference type="Proteomes" id="UP000759256"/>
    </source>
</evidence>
<accession>A0A921ICH2</accession>
<protein>
    <submittedName>
        <fullName evidence="1">Uncharacterized protein</fullName>
    </submittedName>
</protein>
<dbReference type="Proteomes" id="UP000759256">
    <property type="component" value="Unassembled WGS sequence"/>
</dbReference>
<dbReference type="AlphaFoldDB" id="A0A921ICH2"/>
<reference evidence="1" key="2">
    <citation type="submission" date="2021-09" db="EMBL/GenBank/DDBJ databases">
        <authorList>
            <person name="Gilroy R."/>
        </authorList>
    </citation>
    <scope>NUCLEOTIDE SEQUENCE</scope>
    <source>
        <strain evidence="1">CHK189-29639</strain>
    </source>
</reference>
<sequence>MNINILLNDLKQYNPKIISNKIIITNKKQDLDLVITAYKGETQNNDQTTFYRVSDDYAIADKVKPQTRKILFNRAIQFCNQVKSTDYESWFILPIDSEDSTQVFGICADTIDVHHVKDLVEKLWNFVK</sequence>
<evidence type="ECO:0000313" key="1">
    <source>
        <dbReference type="EMBL" id="HJG15180.1"/>
    </source>
</evidence>
<proteinExistence type="predicted"/>
<dbReference type="EMBL" id="DYVK01000033">
    <property type="protein sequence ID" value="HJG15180.1"/>
    <property type="molecule type" value="Genomic_DNA"/>
</dbReference>
<organism evidence="1 2">
    <name type="scientific">Ligilactobacillus salivarius</name>
    <dbReference type="NCBI Taxonomy" id="1624"/>
    <lineage>
        <taxon>Bacteria</taxon>
        <taxon>Bacillati</taxon>
        <taxon>Bacillota</taxon>
        <taxon>Bacilli</taxon>
        <taxon>Lactobacillales</taxon>
        <taxon>Lactobacillaceae</taxon>
        <taxon>Ligilactobacillus</taxon>
    </lineage>
</organism>
<name>A0A921ICH2_9LACO</name>
<gene>
    <name evidence="1" type="ORF">K8V06_03440</name>
</gene>